<name>A0A9J6ASZ2_SOLCO</name>
<gene>
    <name evidence="1" type="ORF">H5410_012629</name>
</gene>
<sequence>MPRIVLQAIISNVLQKKVGHETEVLKMADTKKENYSQSTVAPRQKSTPPKRSLVASLATLRQLAGGILLFRVFHYSFSWKLIFNVRRSSDEFRKATTKRTVMHHLLRCTLEILEAREKEKPQLWSTRTPEEAAAYWNGLFDHLNEE</sequence>
<accession>A0A9J6ASZ2</accession>
<proteinExistence type="predicted"/>
<reference evidence="1 2" key="1">
    <citation type="submission" date="2020-09" db="EMBL/GenBank/DDBJ databases">
        <title>De no assembly of potato wild relative species, Solanum commersonii.</title>
        <authorList>
            <person name="Cho K."/>
        </authorList>
    </citation>
    <scope>NUCLEOTIDE SEQUENCE [LARGE SCALE GENOMIC DNA]</scope>
    <source>
        <strain evidence="1">LZ3.2</strain>
        <tissue evidence="1">Leaf</tissue>
    </source>
</reference>
<evidence type="ECO:0000313" key="2">
    <source>
        <dbReference type="Proteomes" id="UP000824120"/>
    </source>
</evidence>
<protein>
    <submittedName>
        <fullName evidence="1">Uncharacterized protein</fullName>
    </submittedName>
</protein>
<dbReference type="Proteomes" id="UP000824120">
    <property type="component" value="Chromosome 2"/>
</dbReference>
<dbReference type="EMBL" id="JACXVP010000002">
    <property type="protein sequence ID" value="KAG5627411.1"/>
    <property type="molecule type" value="Genomic_DNA"/>
</dbReference>
<dbReference type="AlphaFoldDB" id="A0A9J6ASZ2"/>
<evidence type="ECO:0000313" key="1">
    <source>
        <dbReference type="EMBL" id="KAG5627411.1"/>
    </source>
</evidence>
<keyword evidence="2" id="KW-1185">Reference proteome</keyword>
<comment type="caution">
    <text evidence="1">The sequence shown here is derived from an EMBL/GenBank/DDBJ whole genome shotgun (WGS) entry which is preliminary data.</text>
</comment>
<organism evidence="1 2">
    <name type="scientific">Solanum commersonii</name>
    <name type="common">Commerson's wild potato</name>
    <name type="synonym">Commerson's nightshade</name>
    <dbReference type="NCBI Taxonomy" id="4109"/>
    <lineage>
        <taxon>Eukaryota</taxon>
        <taxon>Viridiplantae</taxon>
        <taxon>Streptophyta</taxon>
        <taxon>Embryophyta</taxon>
        <taxon>Tracheophyta</taxon>
        <taxon>Spermatophyta</taxon>
        <taxon>Magnoliopsida</taxon>
        <taxon>eudicotyledons</taxon>
        <taxon>Gunneridae</taxon>
        <taxon>Pentapetalae</taxon>
        <taxon>asterids</taxon>
        <taxon>lamiids</taxon>
        <taxon>Solanales</taxon>
        <taxon>Solanaceae</taxon>
        <taxon>Solanoideae</taxon>
        <taxon>Solaneae</taxon>
        <taxon>Solanum</taxon>
    </lineage>
</organism>
<dbReference type="OrthoDB" id="2017405at2759"/>